<evidence type="ECO:0000259" key="10">
    <source>
        <dbReference type="PROSITE" id="PS50157"/>
    </source>
</evidence>
<protein>
    <submittedName>
        <fullName evidence="11">Zinc finger protein</fullName>
    </submittedName>
</protein>
<accession>A0A9Q0S4Z6</accession>
<dbReference type="PROSITE" id="PS50157">
    <property type="entry name" value="ZINC_FINGER_C2H2_2"/>
    <property type="match status" value="4"/>
</dbReference>
<dbReference type="SUPFAM" id="SSF57667">
    <property type="entry name" value="beta-beta-alpha zinc fingers"/>
    <property type="match status" value="3"/>
</dbReference>
<dbReference type="Proteomes" id="UP001151699">
    <property type="component" value="Chromosome B"/>
</dbReference>
<evidence type="ECO:0000256" key="3">
    <source>
        <dbReference type="ARBA" id="ARBA00022737"/>
    </source>
</evidence>
<dbReference type="FunFam" id="3.30.160.60:FF:000624">
    <property type="entry name" value="zinc finger protein 697"/>
    <property type="match status" value="1"/>
</dbReference>
<keyword evidence="3" id="KW-0677">Repeat</keyword>
<keyword evidence="4 9" id="KW-0863">Zinc-finger</keyword>
<keyword evidence="2" id="KW-0479">Metal-binding</keyword>
<evidence type="ECO:0000256" key="5">
    <source>
        <dbReference type="ARBA" id="ARBA00022833"/>
    </source>
</evidence>
<dbReference type="PROSITE" id="PS00028">
    <property type="entry name" value="ZINC_FINGER_C2H2_1"/>
    <property type="match status" value="4"/>
</dbReference>
<dbReference type="InterPro" id="IPR013087">
    <property type="entry name" value="Znf_C2H2_type"/>
</dbReference>
<sequence>MEGIWIKTEPVDVEPSPLYPVKSEVGITIEHTEESFSVTPNIKSEATLCDYNSTISSAVPPAVTSNVVVAKKPEEIPPQYEKSAVNGLKKKFKCEECGRYFFHRGSLEIHTRSHTGERPFECSECDKKFKDKKTLVDHSLRHSGKKPYACDECGMQFACKSQIRSMEEIWIKTEPVDVEPSSLCPVKSEVGITIEHTEESFSVTPNIKSEATLCDYDSTISSAVPPAVTSNVVVAKKPEEIPPQYEKSAVNGLKKKFKCEECGRYFFNRGSLEIHTRSHTGERPFECSECDKKFKDKKTLANHLLRHFGKKPFACDECGMRFATPHRRAAVCLQGMRKGVYSQAFSSEASETPFFILREMRIDLPSAFRFKVTPSDTRTKQSICLRRMWQDVSLKGSSHEA</sequence>
<organism evidence="11 12">
    <name type="scientific">Pseudolycoriella hygida</name>
    <dbReference type="NCBI Taxonomy" id="35572"/>
    <lineage>
        <taxon>Eukaryota</taxon>
        <taxon>Metazoa</taxon>
        <taxon>Ecdysozoa</taxon>
        <taxon>Arthropoda</taxon>
        <taxon>Hexapoda</taxon>
        <taxon>Insecta</taxon>
        <taxon>Pterygota</taxon>
        <taxon>Neoptera</taxon>
        <taxon>Endopterygota</taxon>
        <taxon>Diptera</taxon>
        <taxon>Nematocera</taxon>
        <taxon>Sciaroidea</taxon>
        <taxon>Sciaridae</taxon>
        <taxon>Pseudolycoriella</taxon>
    </lineage>
</organism>
<gene>
    <name evidence="11" type="primary">Znf260</name>
    <name evidence="11" type="ORF">Bhyg_08462</name>
</gene>
<feature type="domain" description="C2H2-type" evidence="10">
    <location>
        <begin position="285"/>
        <end position="312"/>
    </location>
</feature>
<dbReference type="GO" id="GO:0005654">
    <property type="term" value="C:nucleoplasm"/>
    <property type="evidence" value="ECO:0007669"/>
    <property type="project" value="TreeGrafter"/>
</dbReference>
<keyword evidence="8" id="KW-0539">Nucleus</keyword>
<dbReference type="GO" id="GO:0001227">
    <property type="term" value="F:DNA-binding transcription repressor activity, RNA polymerase II-specific"/>
    <property type="evidence" value="ECO:0007669"/>
    <property type="project" value="TreeGrafter"/>
</dbReference>
<proteinExistence type="predicted"/>
<dbReference type="Gene3D" id="3.30.160.60">
    <property type="entry name" value="Classic Zinc Finger"/>
    <property type="match status" value="5"/>
</dbReference>
<evidence type="ECO:0000256" key="1">
    <source>
        <dbReference type="ARBA" id="ARBA00004123"/>
    </source>
</evidence>
<dbReference type="FunFam" id="3.30.160.60:FF:002343">
    <property type="entry name" value="Zinc finger protein 33A"/>
    <property type="match status" value="1"/>
</dbReference>
<comment type="caution">
    <text evidence="11">The sequence shown here is derived from an EMBL/GenBank/DDBJ whole genome shotgun (WGS) entry which is preliminary data.</text>
</comment>
<evidence type="ECO:0000313" key="12">
    <source>
        <dbReference type="Proteomes" id="UP001151699"/>
    </source>
</evidence>
<keyword evidence="7" id="KW-0804">Transcription</keyword>
<evidence type="ECO:0000256" key="4">
    <source>
        <dbReference type="ARBA" id="ARBA00022771"/>
    </source>
</evidence>
<dbReference type="SMART" id="SM00355">
    <property type="entry name" value="ZnF_C2H2"/>
    <property type="match status" value="4"/>
</dbReference>
<evidence type="ECO:0000256" key="9">
    <source>
        <dbReference type="PROSITE-ProRule" id="PRU00042"/>
    </source>
</evidence>
<evidence type="ECO:0000256" key="2">
    <source>
        <dbReference type="ARBA" id="ARBA00022723"/>
    </source>
</evidence>
<evidence type="ECO:0000313" key="11">
    <source>
        <dbReference type="EMBL" id="KAJ6643500.1"/>
    </source>
</evidence>
<comment type="subcellular location">
    <subcellularLocation>
        <location evidence="1">Nucleus</location>
    </subcellularLocation>
</comment>
<dbReference type="PANTHER" id="PTHR24399:SF70">
    <property type="entry name" value="C2H2-TYPE DOMAIN-CONTAINING PROTEIN"/>
    <property type="match status" value="1"/>
</dbReference>
<dbReference type="Pfam" id="PF00096">
    <property type="entry name" value="zf-C2H2"/>
    <property type="match status" value="4"/>
</dbReference>
<feature type="domain" description="C2H2-type" evidence="10">
    <location>
        <begin position="120"/>
        <end position="147"/>
    </location>
</feature>
<dbReference type="InterPro" id="IPR036236">
    <property type="entry name" value="Znf_C2H2_sf"/>
</dbReference>
<dbReference type="GO" id="GO:0008270">
    <property type="term" value="F:zinc ion binding"/>
    <property type="evidence" value="ECO:0007669"/>
    <property type="project" value="UniProtKB-KW"/>
</dbReference>
<keyword evidence="12" id="KW-1185">Reference proteome</keyword>
<name>A0A9Q0S4Z6_9DIPT</name>
<evidence type="ECO:0000256" key="8">
    <source>
        <dbReference type="ARBA" id="ARBA00023242"/>
    </source>
</evidence>
<keyword evidence="6" id="KW-0805">Transcription regulation</keyword>
<dbReference type="FunFam" id="3.30.160.60:FF:000446">
    <property type="entry name" value="Zinc finger protein"/>
    <property type="match status" value="3"/>
</dbReference>
<evidence type="ECO:0000256" key="7">
    <source>
        <dbReference type="ARBA" id="ARBA00023163"/>
    </source>
</evidence>
<dbReference type="GO" id="GO:0000978">
    <property type="term" value="F:RNA polymerase II cis-regulatory region sequence-specific DNA binding"/>
    <property type="evidence" value="ECO:0007669"/>
    <property type="project" value="TreeGrafter"/>
</dbReference>
<dbReference type="AlphaFoldDB" id="A0A9Q0S4Z6"/>
<dbReference type="OrthoDB" id="6077919at2759"/>
<dbReference type="EMBL" id="WJQU01000002">
    <property type="protein sequence ID" value="KAJ6643500.1"/>
    <property type="molecule type" value="Genomic_DNA"/>
</dbReference>
<dbReference type="PANTHER" id="PTHR24399">
    <property type="entry name" value="ZINC FINGER AND BTB DOMAIN-CONTAINING"/>
    <property type="match status" value="1"/>
</dbReference>
<keyword evidence="5" id="KW-0862">Zinc</keyword>
<feature type="domain" description="C2H2-type" evidence="10">
    <location>
        <begin position="257"/>
        <end position="284"/>
    </location>
</feature>
<reference evidence="11" key="1">
    <citation type="submission" date="2022-07" db="EMBL/GenBank/DDBJ databases">
        <authorList>
            <person name="Trinca V."/>
            <person name="Uliana J.V.C."/>
            <person name="Torres T.T."/>
            <person name="Ward R.J."/>
            <person name="Monesi N."/>
        </authorList>
    </citation>
    <scope>NUCLEOTIDE SEQUENCE</scope>
    <source>
        <strain evidence="11">HSMRA1968</strain>
        <tissue evidence="11">Whole embryos</tissue>
    </source>
</reference>
<evidence type="ECO:0000256" key="6">
    <source>
        <dbReference type="ARBA" id="ARBA00023015"/>
    </source>
</evidence>
<feature type="domain" description="C2H2-type" evidence="10">
    <location>
        <begin position="92"/>
        <end position="119"/>
    </location>
</feature>